<keyword evidence="3" id="KW-1185">Reference proteome</keyword>
<feature type="region of interest" description="Disordered" evidence="1">
    <location>
        <begin position="25"/>
        <end position="59"/>
    </location>
</feature>
<reference evidence="2" key="2">
    <citation type="submission" date="2022-01" db="EMBL/GenBank/DDBJ databases">
        <authorList>
            <person name="Yamashiro T."/>
            <person name="Shiraishi A."/>
            <person name="Satake H."/>
            <person name="Nakayama K."/>
        </authorList>
    </citation>
    <scope>NUCLEOTIDE SEQUENCE</scope>
</reference>
<accession>A0ABQ5HPH9</accession>
<evidence type="ECO:0000313" key="3">
    <source>
        <dbReference type="Proteomes" id="UP001151760"/>
    </source>
</evidence>
<name>A0ABQ5HPH9_9ASTR</name>
<evidence type="ECO:0000313" key="2">
    <source>
        <dbReference type="EMBL" id="GJT89175.1"/>
    </source>
</evidence>
<reference evidence="2" key="1">
    <citation type="journal article" date="2022" name="Int. J. Mol. Sci.">
        <title>Draft Genome of Tanacetum Coccineum: Genomic Comparison of Closely Related Tanacetum-Family Plants.</title>
        <authorList>
            <person name="Yamashiro T."/>
            <person name="Shiraishi A."/>
            <person name="Nakayama K."/>
            <person name="Satake H."/>
        </authorList>
    </citation>
    <scope>NUCLEOTIDE SEQUENCE</scope>
</reference>
<dbReference type="Proteomes" id="UP001151760">
    <property type="component" value="Unassembled WGS sequence"/>
</dbReference>
<gene>
    <name evidence="2" type="ORF">Tco_1070892</name>
</gene>
<proteinExistence type="predicted"/>
<comment type="caution">
    <text evidence="2">The sequence shown here is derived from an EMBL/GenBank/DDBJ whole genome shotgun (WGS) entry which is preliminary data.</text>
</comment>
<protein>
    <submittedName>
        <fullName evidence="2">Uncharacterized protein</fullName>
    </submittedName>
</protein>
<organism evidence="2 3">
    <name type="scientific">Tanacetum coccineum</name>
    <dbReference type="NCBI Taxonomy" id="301880"/>
    <lineage>
        <taxon>Eukaryota</taxon>
        <taxon>Viridiplantae</taxon>
        <taxon>Streptophyta</taxon>
        <taxon>Embryophyta</taxon>
        <taxon>Tracheophyta</taxon>
        <taxon>Spermatophyta</taxon>
        <taxon>Magnoliopsida</taxon>
        <taxon>eudicotyledons</taxon>
        <taxon>Gunneridae</taxon>
        <taxon>Pentapetalae</taxon>
        <taxon>asterids</taxon>
        <taxon>campanulids</taxon>
        <taxon>Asterales</taxon>
        <taxon>Asteraceae</taxon>
        <taxon>Asteroideae</taxon>
        <taxon>Anthemideae</taxon>
        <taxon>Anthemidinae</taxon>
        <taxon>Tanacetum</taxon>
    </lineage>
</organism>
<evidence type="ECO:0000256" key="1">
    <source>
        <dbReference type="SAM" id="MobiDB-lite"/>
    </source>
</evidence>
<dbReference type="EMBL" id="BQNB010019797">
    <property type="protein sequence ID" value="GJT89175.1"/>
    <property type="molecule type" value="Genomic_DNA"/>
</dbReference>
<sequence>MTLSPSTLALIVDWAAAPPVQSPPLSPLSPLSSYPPISSPTHSGPFHRRSRPSSPLDLPHTSRLLLTREMTLLETLERPVINGPFQFGMVDVPTTPTTPTLTRPRTYDDITYKEKIHEACDIRAMNIVFQGLPPVTNTKVLVASIDDSR</sequence>
<feature type="compositionally biased region" description="Low complexity" evidence="1">
    <location>
        <begin position="28"/>
        <end position="40"/>
    </location>
</feature>